<evidence type="ECO:0000256" key="6">
    <source>
        <dbReference type="ARBA" id="ARBA00022842"/>
    </source>
</evidence>
<evidence type="ECO:0000256" key="10">
    <source>
        <dbReference type="ARBA" id="ARBA00069981"/>
    </source>
</evidence>
<comment type="similarity">
    <text evidence="2">Belongs to the HAD-like hydrolase superfamily.</text>
</comment>
<name>A0AAW1B8G3_CROAD</name>
<comment type="function">
    <text evidence="9">Magnesium-dependent phosphatase which may act as a tyrosine phosphatase.</text>
</comment>
<dbReference type="NCBIfam" id="TIGR01509">
    <property type="entry name" value="HAD-SF-IA-v3"/>
    <property type="match status" value="1"/>
</dbReference>
<keyword evidence="7" id="KW-0904">Protein phosphatase</keyword>
<accession>A0AAW1B8G3</accession>
<evidence type="ECO:0000313" key="11">
    <source>
        <dbReference type="EMBL" id="KAK9398269.1"/>
    </source>
</evidence>
<dbReference type="InterPro" id="IPR010033">
    <property type="entry name" value="HAD_SF_ppase_IIIC"/>
</dbReference>
<dbReference type="PANTHER" id="PTHR17901:SF14">
    <property type="entry name" value="MAGNESIUM-DEPENDENT PHOSPHATASE 1"/>
    <property type="match status" value="1"/>
</dbReference>
<evidence type="ECO:0000256" key="2">
    <source>
        <dbReference type="ARBA" id="ARBA00007958"/>
    </source>
</evidence>
<dbReference type="GO" id="GO:0004725">
    <property type="term" value="F:protein tyrosine phosphatase activity"/>
    <property type="evidence" value="ECO:0007669"/>
    <property type="project" value="UniProtKB-EC"/>
</dbReference>
<evidence type="ECO:0000256" key="4">
    <source>
        <dbReference type="ARBA" id="ARBA00022723"/>
    </source>
</evidence>
<evidence type="ECO:0000256" key="9">
    <source>
        <dbReference type="ARBA" id="ARBA00055318"/>
    </source>
</evidence>
<dbReference type="CDD" id="cd07501">
    <property type="entry name" value="HAD_MDP-1_like"/>
    <property type="match status" value="1"/>
</dbReference>
<evidence type="ECO:0000256" key="5">
    <source>
        <dbReference type="ARBA" id="ARBA00022801"/>
    </source>
</evidence>
<keyword evidence="4" id="KW-0479">Metal-binding</keyword>
<dbReference type="InterPro" id="IPR010036">
    <property type="entry name" value="MDP_1_eu_arc"/>
</dbReference>
<gene>
    <name evidence="11" type="ORF">NXF25_021630</name>
</gene>
<evidence type="ECO:0000256" key="3">
    <source>
        <dbReference type="ARBA" id="ARBA00013064"/>
    </source>
</evidence>
<dbReference type="EC" id="3.1.3.48" evidence="3"/>
<dbReference type="InterPro" id="IPR035679">
    <property type="entry name" value="MDP-1_euk"/>
</dbReference>
<dbReference type="SFLD" id="SFLDS00003">
    <property type="entry name" value="Haloacid_Dehalogenase"/>
    <property type="match status" value="1"/>
</dbReference>
<dbReference type="SFLD" id="SFLDG01131">
    <property type="entry name" value="C1.5.2:_MDP_Like"/>
    <property type="match status" value="1"/>
</dbReference>
<dbReference type="Proteomes" id="UP001474421">
    <property type="component" value="Unassembled WGS sequence"/>
</dbReference>
<keyword evidence="5" id="KW-0378">Hydrolase</keyword>
<proteinExistence type="inferred from homology"/>
<evidence type="ECO:0000256" key="1">
    <source>
        <dbReference type="ARBA" id="ARBA00001946"/>
    </source>
</evidence>
<dbReference type="SFLD" id="SFLDG01129">
    <property type="entry name" value="C1.5:_HAD__Beta-PGM__Phosphata"/>
    <property type="match status" value="1"/>
</dbReference>
<dbReference type="InterPro" id="IPR036412">
    <property type="entry name" value="HAD-like_sf"/>
</dbReference>
<dbReference type="EMBL" id="JAOTOJ010000008">
    <property type="protein sequence ID" value="KAK9398269.1"/>
    <property type="molecule type" value="Genomic_DNA"/>
</dbReference>
<keyword evidence="6" id="KW-0460">Magnesium</keyword>
<dbReference type="InterPro" id="IPR023214">
    <property type="entry name" value="HAD_sf"/>
</dbReference>
<evidence type="ECO:0000256" key="8">
    <source>
        <dbReference type="ARBA" id="ARBA00051722"/>
    </source>
</evidence>
<comment type="catalytic activity">
    <reaction evidence="8">
        <text>O-phospho-L-tyrosyl-[protein] + H2O = L-tyrosyl-[protein] + phosphate</text>
        <dbReference type="Rhea" id="RHEA:10684"/>
        <dbReference type="Rhea" id="RHEA-COMP:10136"/>
        <dbReference type="Rhea" id="RHEA-COMP:20101"/>
        <dbReference type="ChEBI" id="CHEBI:15377"/>
        <dbReference type="ChEBI" id="CHEBI:43474"/>
        <dbReference type="ChEBI" id="CHEBI:46858"/>
        <dbReference type="ChEBI" id="CHEBI:61978"/>
        <dbReference type="EC" id="3.1.3.48"/>
    </reaction>
</comment>
<organism evidence="11 12">
    <name type="scientific">Crotalus adamanteus</name>
    <name type="common">Eastern diamondback rattlesnake</name>
    <dbReference type="NCBI Taxonomy" id="8729"/>
    <lineage>
        <taxon>Eukaryota</taxon>
        <taxon>Metazoa</taxon>
        <taxon>Chordata</taxon>
        <taxon>Craniata</taxon>
        <taxon>Vertebrata</taxon>
        <taxon>Euteleostomi</taxon>
        <taxon>Lepidosauria</taxon>
        <taxon>Squamata</taxon>
        <taxon>Bifurcata</taxon>
        <taxon>Unidentata</taxon>
        <taxon>Episquamata</taxon>
        <taxon>Toxicofera</taxon>
        <taxon>Serpentes</taxon>
        <taxon>Colubroidea</taxon>
        <taxon>Viperidae</taxon>
        <taxon>Crotalinae</taxon>
        <taxon>Crotalus</taxon>
    </lineage>
</organism>
<dbReference type="PANTHER" id="PTHR17901">
    <property type="entry name" value="MAGNESIUM-DEPENDENT PHOSPHATASE 1 MDP1"/>
    <property type="match status" value="1"/>
</dbReference>
<protein>
    <recommendedName>
        <fullName evidence="10">Magnesium-dependent phosphatase 1</fullName>
        <ecNumber evidence="3">3.1.3.48</ecNumber>
    </recommendedName>
</protein>
<evidence type="ECO:0000256" key="7">
    <source>
        <dbReference type="ARBA" id="ARBA00022912"/>
    </source>
</evidence>
<keyword evidence="12" id="KW-1185">Reference proteome</keyword>
<evidence type="ECO:0000313" key="12">
    <source>
        <dbReference type="Proteomes" id="UP001474421"/>
    </source>
</evidence>
<dbReference type="NCBIfam" id="TIGR01681">
    <property type="entry name" value="HAD-SF-IIIC"/>
    <property type="match status" value="1"/>
</dbReference>
<dbReference type="Gene3D" id="3.40.50.1000">
    <property type="entry name" value="HAD superfamily/HAD-like"/>
    <property type="match status" value="1"/>
</dbReference>
<dbReference type="NCBIfam" id="TIGR01685">
    <property type="entry name" value="MDP-1"/>
    <property type="match status" value="1"/>
</dbReference>
<dbReference type="GO" id="GO:0046872">
    <property type="term" value="F:metal ion binding"/>
    <property type="evidence" value="ECO:0007669"/>
    <property type="project" value="UniProtKB-KW"/>
</dbReference>
<dbReference type="Pfam" id="PF12689">
    <property type="entry name" value="Acid_PPase"/>
    <property type="match status" value="1"/>
</dbReference>
<dbReference type="FunFam" id="3.40.50.1000:FF:000127">
    <property type="entry name" value="Magnesium-dependent phosphatase 1"/>
    <property type="match status" value="1"/>
</dbReference>
<dbReference type="GO" id="GO:0003993">
    <property type="term" value="F:acid phosphatase activity"/>
    <property type="evidence" value="ECO:0007669"/>
    <property type="project" value="TreeGrafter"/>
</dbReference>
<dbReference type="InterPro" id="IPR006439">
    <property type="entry name" value="HAD-SF_hydro_IA"/>
</dbReference>
<comment type="cofactor">
    <cofactor evidence="1">
        <name>Mg(2+)</name>
        <dbReference type="ChEBI" id="CHEBI:18420"/>
    </cofactor>
</comment>
<comment type="caution">
    <text evidence="11">The sequence shown here is derived from an EMBL/GenBank/DDBJ whole genome shotgun (WGS) entry which is preliminary data.</text>
</comment>
<dbReference type="SUPFAM" id="SSF56784">
    <property type="entry name" value="HAD-like"/>
    <property type="match status" value="1"/>
</dbReference>
<sequence>MGGPSDSAHPAAPRFVRIPGGRPAKCLFLGELSSEKEDRGFSGVIFGDRLKNAPTSSCANPSPSPPLRGWRVRCNLGLWGAPNGLWAAPILCSPPPPLLLLLLSGDPADRQAMDRKPALVVFDLDYTLWPFWVDTHVDPPFQKKRDGSVQDRNKRPVNLYPEVLEVLQQLQSEGIAMATASRTGEIRGAKQLLDLFDLNRYFRYTEIYPGSKITHFQRLKQQTGIPFHQMLFFDDESRNIRDVSTLGVVCVAVPRGMTLSLLREGMESFARSSHSLPDDKV</sequence>
<dbReference type="AlphaFoldDB" id="A0AAW1B8G3"/>
<reference evidence="11 12" key="1">
    <citation type="journal article" date="2024" name="Proc. Natl. Acad. Sci. U.S.A.">
        <title>The genetic regulatory architecture and epigenomic basis for age-related changes in rattlesnake venom.</title>
        <authorList>
            <person name="Hogan M.P."/>
            <person name="Holding M.L."/>
            <person name="Nystrom G.S."/>
            <person name="Colston T.J."/>
            <person name="Bartlett D.A."/>
            <person name="Mason A.J."/>
            <person name="Ellsworth S.A."/>
            <person name="Rautsaw R.M."/>
            <person name="Lawrence K.C."/>
            <person name="Strickland J.L."/>
            <person name="He B."/>
            <person name="Fraser P."/>
            <person name="Margres M.J."/>
            <person name="Gilbert D.M."/>
            <person name="Gibbs H.L."/>
            <person name="Parkinson C.L."/>
            <person name="Rokyta D.R."/>
        </authorList>
    </citation>
    <scope>NUCLEOTIDE SEQUENCE [LARGE SCALE GENOMIC DNA]</scope>
    <source>
        <strain evidence="11">DRR0105</strain>
    </source>
</reference>